<dbReference type="Gene3D" id="3.30.70.20">
    <property type="match status" value="1"/>
</dbReference>
<dbReference type="PANTHER" id="PTHR31332">
    <property type="entry name" value="7-HYDROXYMETHYL CHLOROPHYLL A REDUCTASE, CHLOROPLASTIC"/>
    <property type="match status" value="1"/>
</dbReference>
<dbReference type="PANTHER" id="PTHR31332:SF0">
    <property type="entry name" value="7-HYDROXYMETHYL CHLOROPHYLL A REDUCTASE, CHLOROPLASTIC"/>
    <property type="match status" value="1"/>
</dbReference>
<keyword evidence="1" id="KW-0479">Metal-binding</keyword>
<dbReference type="InterPro" id="IPR007516">
    <property type="entry name" value="Co_F420_Hydgase/DH_bsu_N"/>
</dbReference>
<dbReference type="EMBL" id="JAJHNU010000001">
    <property type="protein sequence ID" value="MDN4120130.1"/>
    <property type="molecule type" value="Genomic_DNA"/>
</dbReference>
<keyword evidence="6" id="KW-1185">Reference proteome</keyword>
<evidence type="ECO:0000313" key="5">
    <source>
        <dbReference type="EMBL" id="MDN4120130.1"/>
    </source>
</evidence>
<dbReference type="InterPro" id="IPR017896">
    <property type="entry name" value="4Fe4S_Fe-S-bd"/>
</dbReference>
<sequence length="457" mass="50666">MSLLKPLVLTKVVEHDLCIGCGACISVCPSKALDITWNNYGFLVAQANENRCDNDGACLNVCPFNTEPNESYQNEDGLAIQYLSGVPLYHPKIGHYNSLYAGYSHKHRESSSSGGIGTYIYEKLFDLGIIKHVVTVGDSNKPDAHYQYKVVSSKEELLTISKTRYHPVTLATVLTEIKELDGDVAISGVGCFIKAIRLAQNNDPSLKEKIKFLVGIICGGVKSTFFTEYLADKAGATSNQFSNPEYRVKDPESTASDYGFSCIDNPTKIRKIIKMRQVGDMWGSGLFKANACDFCDDVTTELADISLGDAWLSPYDQDGRGHNVAVSRSNIADQILQQGLISGELELEELSQESFLASQQGSFNHRHDGINTRIEMVKRIGMATPPTRVMPTPLPFYLQLVQKARRCTRAKSLQIWALHKNSIVFDKNMKLEKLKLKVITKLSHVIRRAKSSIGIKS</sequence>
<name>A0ABT8EFU2_9BURK</name>
<feature type="domain" description="4Fe-4S ferredoxin-type" evidence="4">
    <location>
        <begin position="9"/>
        <end position="38"/>
    </location>
</feature>
<evidence type="ECO:0000256" key="1">
    <source>
        <dbReference type="ARBA" id="ARBA00022723"/>
    </source>
</evidence>
<evidence type="ECO:0000259" key="4">
    <source>
        <dbReference type="PROSITE" id="PS51379"/>
    </source>
</evidence>
<dbReference type="Proteomes" id="UP001168613">
    <property type="component" value="Unassembled WGS sequence"/>
</dbReference>
<dbReference type="SUPFAM" id="SSF54862">
    <property type="entry name" value="4Fe-4S ferredoxins"/>
    <property type="match status" value="1"/>
</dbReference>
<evidence type="ECO:0000256" key="3">
    <source>
        <dbReference type="ARBA" id="ARBA00023014"/>
    </source>
</evidence>
<dbReference type="Pfam" id="PF12838">
    <property type="entry name" value="Fer4_7"/>
    <property type="match status" value="1"/>
</dbReference>
<accession>A0ABT8EFU2</accession>
<dbReference type="InterPro" id="IPR007525">
    <property type="entry name" value="FrhB_FdhB_C"/>
</dbReference>
<dbReference type="Pfam" id="PF04432">
    <property type="entry name" value="FrhB_FdhB_C"/>
    <property type="match status" value="1"/>
</dbReference>
<dbReference type="RefSeq" id="WP_266122536.1">
    <property type="nucleotide sequence ID" value="NZ_JAJHNU010000001.1"/>
</dbReference>
<organism evidence="5 6">
    <name type="scientific">Alcaligenes endophyticus</name>
    <dbReference type="NCBI Taxonomy" id="1929088"/>
    <lineage>
        <taxon>Bacteria</taxon>
        <taxon>Pseudomonadati</taxon>
        <taxon>Pseudomonadota</taxon>
        <taxon>Betaproteobacteria</taxon>
        <taxon>Burkholderiales</taxon>
        <taxon>Alcaligenaceae</taxon>
        <taxon>Alcaligenes</taxon>
    </lineage>
</organism>
<proteinExistence type="predicted"/>
<dbReference type="Pfam" id="PF04422">
    <property type="entry name" value="FrhB_FdhB_N"/>
    <property type="match status" value="1"/>
</dbReference>
<dbReference type="InterPro" id="IPR017900">
    <property type="entry name" value="4Fe4S_Fe_S_CS"/>
</dbReference>
<dbReference type="PROSITE" id="PS00198">
    <property type="entry name" value="4FE4S_FER_1"/>
    <property type="match status" value="1"/>
</dbReference>
<evidence type="ECO:0000313" key="6">
    <source>
        <dbReference type="Proteomes" id="UP001168613"/>
    </source>
</evidence>
<feature type="domain" description="4Fe-4S ferredoxin-type" evidence="4">
    <location>
        <begin position="43"/>
        <end position="72"/>
    </location>
</feature>
<evidence type="ECO:0000256" key="2">
    <source>
        <dbReference type="ARBA" id="ARBA00023004"/>
    </source>
</evidence>
<gene>
    <name evidence="5" type="ORF">LMS43_02385</name>
</gene>
<dbReference type="InterPro" id="IPR045220">
    <property type="entry name" value="FRHB/FDHB/HCAR-like"/>
</dbReference>
<keyword evidence="2" id="KW-0408">Iron</keyword>
<keyword evidence="3" id="KW-0411">Iron-sulfur</keyword>
<dbReference type="PROSITE" id="PS51379">
    <property type="entry name" value="4FE4S_FER_2"/>
    <property type="match status" value="2"/>
</dbReference>
<protein>
    <submittedName>
        <fullName evidence="5">Coenzyme F420 hydrogenase/dehydrogenase, beta subunit C-terminal domain</fullName>
    </submittedName>
</protein>
<reference evidence="5" key="1">
    <citation type="submission" date="2021-11" db="EMBL/GenBank/DDBJ databases">
        <title>Draft genome sequence of Alcaligenes endophyticus type strain CCUG 75668T.</title>
        <authorList>
            <person name="Salva-Serra F."/>
            <person name="Duran R.E."/>
            <person name="Seeger M."/>
            <person name="Moore E.R.B."/>
            <person name="Jaen-Luchoro D."/>
        </authorList>
    </citation>
    <scope>NUCLEOTIDE SEQUENCE</scope>
    <source>
        <strain evidence="5">CCUG 75668</strain>
    </source>
</reference>
<comment type="caution">
    <text evidence="5">The sequence shown here is derived from an EMBL/GenBank/DDBJ whole genome shotgun (WGS) entry which is preliminary data.</text>
</comment>